<dbReference type="Proteomes" id="UP000008988">
    <property type="component" value="Unassembled WGS sequence"/>
</dbReference>
<feature type="domain" description="Gal11 coactivator" evidence="2">
    <location>
        <begin position="2"/>
        <end position="79"/>
    </location>
</feature>
<name>B5VRK1_YEAS6</name>
<feature type="non-terminal residue" evidence="3">
    <location>
        <position position="1"/>
    </location>
</feature>
<evidence type="ECO:0000313" key="3">
    <source>
        <dbReference type="EMBL" id="EDZ69443.1"/>
    </source>
</evidence>
<reference evidence="3 4" key="1">
    <citation type="journal article" date="2008" name="FEMS Yeast Res.">
        <title>Comparative genome analysis of a Saccharomyces cerevisiae wine strain.</title>
        <authorList>
            <person name="Borneman A.R."/>
            <person name="Forgan A.H."/>
            <person name="Pretorius I.S."/>
            <person name="Chambers P.J."/>
        </authorList>
    </citation>
    <scope>NUCLEOTIDE SEQUENCE [LARGE SCALE GENOMIC DNA]</scope>
    <source>
        <strain evidence="3 4">AWRI1631</strain>
    </source>
</reference>
<dbReference type="EMBL" id="ABSV01002108">
    <property type="protein sequence ID" value="EDZ69443.1"/>
    <property type="molecule type" value="Genomic_DNA"/>
</dbReference>
<evidence type="ECO:0000313" key="4">
    <source>
        <dbReference type="Proteomes" id="UP000008988"/>
    </source>
</evidence>
<comment type="caution">
    <text evidence="3">The sequence shown here is derived from an EMBL/GenBank/DDBJ whole genome shotgun (WGS) entry which is preliminary data.</text>
</comment>
<dbReference type="AlphaFoldDB" id="B5VRK1"/>
<sequence length="263" mass="29829">RQLTPQQQQLVNQMKVAPIPKQLLQRIPNIPPNINTWQQVTALAQQKLLTPQDMEAAKEVYKIHQQLLFKARLQQQQAQAQAQANNNNNGLPQNGNINNNINIPQQQQMQPPNSSANNNPLQQQSSQNTVPNVLNQINQIFSPEEQRSLLQEAIETCKNFEKTQLGSTMTEPVKQSFIRKYINQKALRKIQALRDVKNNNNANNNGSNLQRAQNVPMNIIQQQQQQNTNNNDTIATSATPNAAAFSQQQNASSKLYQMQQQQQ</sequence>
<gene>
    <name evidence="3" type="ORF">AWRI1631_151090</name>
</gene>
<organism evidence="3 4">
    <name type="scientific">Saccharomyces cerevisiae (strain AWRI1631)</name>
    <name type="common">Baker's yeast</name>
    <dbReference type="NCBI Taxonomy" id="545124"/>
    <lineage>
        <taxon>Eukaryota</taxon>
        <taxon>Fungi</taxon>
        <taxon>Dikarya</taxon>
        <taxon>Ascomycota</taxon>
        <taxon>Saccharomycotina</taxon>
        <taxon>Saccharomycetes</taxon>
        <taxon>Saccharomycetales</taxon>
        <taxon>Saccharomycetaceae</taxon>
        <taxon>Saccharomyces</taxon>
    </lineage>
</organism>
<evidence type="ECO:0000256" key="1">
    <source>
        <dbReference type="SAM" id="MobiDB-lite"/>
    </source>
</evidence>
<evidence type="ECO:0000259" key="2">
    <source>
        <dbReference type="Pfam" id="PF18535"/>
    </source>
</evidence>
<feature type="region of interest" description="Disordered" evidence="1">
    <location>
        <begin position="79"/>
        <end position="127"/>
    </location>
</feature>
<dbReference type="Pfam" id="PF18535">
    <property type="entry name" value="Gal11_ABD1"/>
    <property type="match status" value="1"/>
</dbReference>
<dbReference type="Gene3D" id="1.10.287.2920">
    <property type="match status" value="1"/>
</dbReference>
<proteinExistence type="predicted"/>
<dbReference type="InterPro" id="IPR033789">
    <property type="entry name" value="Gal11_coact"/>
</dbReference>
<accession>B5VRK1</accession>
<feature type="region of interest" description="Disordered" evidence="1">
    <location>
        <begin position="224"/>
        <end position="263"/>
    </location>
</feature>
<feature type="compositionally biased region" description="Low complexity" evidence="1">
    <location>
        <begin position="241"/>
        <end position="263"/>
    </location>
</feature>
<protein>
    <submittedName>
        <fullName evidence="3">YOL051Wp-like protein</fullName>
    </submittedName>
</protein>
<dbReference type="FunFam" id="1.10.287.2920:FF:000001">
    <property type="entry name" value="RNA polymerase II holoenzyme complex component"/>
    <property type="match status" value="1"/>
</dbReference>
<feature type="non-terminal residue" evidence="3">
    <location>
        <position position="263"/>
    </location>
</feature>